<feature type="compositionally biased region" description="Polar residues" evidence="1">
    <location>
        <begin position="293"/>
        <end position="308"/>
    </location>
</feature>
<keyword evidence="5" id="KW-1185">Reference proteome</keyword>
<evidence type="ECO:0000313" key="4">
    <source>
        <dbReference type="EMBL" id="OIT07896.1"/>
    </source>
</evidence>
<feature type="region of interest" description="Disordered" evidence="1">
    <location>
        <begin position="287"/>
        <end position="358"/>
    </location>
</feature>
<feature type="region of interest" description="Disordered" evidence="1">
    <location>
        <begin position="232"/>
        <end position="253"/>
    </location>
</feature>
<evidence type="ECO:0000259" key="3">
    <source>
        <dbReference type="Pfam" id="PF14392"/>
    </source>
</evidence>
<protein>
    <recommendedName>
        <fullName evidence="6">DUF4283 domain-containing protein</fullName>
    </recommendedName>
</protein>
<feature type="region of interest" description="Disordered" evidence="1">
    <location>
        <begin position="711"/>
        <end position="746"/>
    </location>
</feature>
<dbReference type="PANTHER" id="PTHR31286">
    <property type="entry name" value="GLYCINE-RICH CELL WALL STRUCTURAL PROTEIN 1.8-LIKE"/>
    <property type="match status" value="1"/>
</dbReference>
<dbReference type="Pfam" id="PF14392">
    <property type="entry name" value="zf-CCHC_4"/>
    <property type="match status" value="1"/>
</dbReference>
<dbReference type="AlphaFoldDB" id="A0A1J6J5F6"/>
<dbReference type="InterPro" id="IPR040256">
    <property type="entry name" value="At4g02000-like"/>
</dbReference>
<dbReference type="EMBL" id="MJEQ01037183">
    <property type="protein sequence ID" value="OIT07896.1"/>
    <property type="molecule type" value="Genomic_DNA"/>
</dbReference>
<proteinExistence type="predicted"/>
<organism evidence="4 5">
    <name type="scientific">Nicotiana attenuata</name>
    <name type="common">Coyote tobacco</name>
    <dbReference type="NCBI Taxonomy" id="49451"/>
    <lineage>
        <taxon>Eukaryota</taxon>
        <taxon>Viridiplantae</taxon>
        <taxon>Streptophyta</taxon>
        <taxon>Embryophyta</taxon>
        <taxon>Tracheophyta</taxon>
        <taxon>Spermatophyta</taxon>
        <taxon>Magnoliopsida</taxon>
        <taxon>eudicotyledons</taxon>
        <taxon>Gunneridae</taxon>
        <taxon>Pentapetalae</taxon>
        <taxon>asterids</taxon>
        <taxon>lamiids</taxon>
        <taxon>Solanales</taxon>
        <taxon>Solanaceae</taxon>
        <taxon>Nicotianoideae</taxon>
        <taxon>Nicotianeae</taxon>
        <taxon>Nicotiana</taxon>
    </lineage>
</organism>
<dbReference type="InterPro" id="IPR025836">
    <property type="entry name" value="Zn_knuckle_CX2CX4HX4C"/>
</dbReference>
<feature type="compositionally biased region" description="Acidic residues" evidence="1">
    <location>
        <begin position="730"/>
        <end position="739"/>
    </location>
</feature>
<reference evidence="4" key="1">
    <citation type="submission" date="2016-11" db="EMBL/GenBank/DDBJ databases">
        <title>The genome of Nicotiana attenuata.</title>
        <authorList>
            <person name="Xu S."/>
            <person name="Brockmoeller T."/>
            <person name="Gaquerel E."/>
            <person name="Navarro A."/>
            <person name="Kuhl H."/>
            <person name="Gase K."/>
            <person name="Ling Z."/>
            <person name="Zhou W."/>
            <person name="Kreitzer C."/>
            <person name="Stanke M."/>
            <person name="Tang H."/>
            <person name="Lyons E."/>
            <person name="Pandey P."/>
            <person name="Pandey S.P."/>
            <person name="Timmermann B."/>
            <person name="Baldwin I.T."/>
        </authorList>
    </citation>
    <scope>NUCLEOTIDE SEQUENCE [LARGE SCALE GENOMIC DNA]</scope>
    <source>
        <strain evidence="4">UT</strain>
    </source>
</reference>
<dbReference type="STRING" id="49451.A0A1J6J5F6"/>
<feature type="domain" description="Zinc knuckle CX2CX4HX4C" evidence="3">
    <location>
        <begin position="564"/>
        <end position="595"/>
    </location>
</feature>
<name>A0A1J6J5F6_NICAT</name>
<dbReference type="Pfam" id="PF14111">
    <property type="entry name" value="DUF4283"/>
    <property type="match status" value="1"/>
</dbReference>
<dbReference type="Proteomes" id="UP000187609">
    <property type="component" value="Unassembled WGS sequence"/>
</dbReference>
<feature type="compositionally biased region" description="Polar residues" evidence="1">
    <location>
        <begin position="719"/>
        <end position="729"/>
    </location>
</feature>
<accession>A0A1J6J5F6</accession>
<evidence type="ECO:0000259" key="2">
    <source>
        <dbReference type="Pfam" id="PF14111"/>
    </source>
</evidence>
<feature type="compositionally biased region" description="Low complexity" evidence="1">
    <location>
        <begin position="319"/>
        <end position="346"/>
    </location>
</feature>
<feature type="domain" description="DUF4283" evidence="2">
    <location>
        <begin position="404"/>
        <end position="487"/>
    </location>
</feature>
<sequence>MTVDNVPAVQIEKEWYQFARIDEENITAPPISHGYQTQASILQSKETDSLSTPGVRQIDTLNSEPTGEQLVFGISSPTPKELPRKISAQSNMGIDHHDHANSPGMHQLAGVGVPEFQTIQNQCQTIHIVQEIVSMPKNQILHGPNVSNIKNSASKHYSDGSVRRNANVSSAPIQLPPLIGNVPLTYKDASCQNSLQSSEGIACSEILKAPFTPQLIESDAANSQMVPAQLESISGSPTATSNIPTLPNHHPTATATLQQNSGIQGINKSAAIPVGNQGHVAHPKAVLADAPSPNDNNVESQQQQSHLSPSEKPKKPQEIPAAPTNPNTDNTITPQPNTNQAKAKQPANPPPSPPTVTHSYVTRLRARHEAEIAPIQFSTPVITTKQGKPAVIFKREDYMVKFADRCKFTVVGKFANTMPKMEVIRKSFIAQTKLRVGVKIAHFNVKTVYIDLDNTYDHSTIWSKRHMYIQGQMMRIEAWNPIFKPNEDSPIVPVWIIVPERPWHLYYIEILSPLLSPIGKALFLDLASFQKTRGSVVKVKIQIDLTKERPTHVWLGYDEDQDVNGDGQWLEIQYENLPSYCTNCRQLGHSMQACPVKLRDLEIQRKKQEEIVAATTSQTITQQKSADKAESSKYASYQSSSSTGEECRFWCSESTHSPPPHIPPDIGVAEGGKVNCQEEPIARQEGVPSGVGVPHVFHDCASAKMADHRLDSIPPATTAPGNASDQVSPTDEEFDVLSFEDDHLNQ</sequence>
<evidence type="ECO:0008006" key="6">
    <source>
        <dbReference type="Google" id="ProtNLM"/>
    </source>
</evidence>
<dbReference type="OMA" id="YWIAYKE"/>
<evidence type="ECO:0000256" key="1">
    <source>
        <dbReference type="SAM" id="MobiDB-lite"/>
    </source>
</evidence>
<comment type="caution">
    <text evidence="4">The sequence shown here is derived from an EMBL/GenBank/DDBJ whole genome shotgun (WGS) entry which is preliminary data.</text>
</comment>
<dbReference type="PANTHER" id="PTHR31286:SF177">
    <property type="entry name" value="ENDONUCLEASE_EXONUCLEASE_PHOSPHATASE"/>
    <property type="match status" value="1"/>
</dbReference>
<dbReference type="Gramene" id="OIT07896">
    <property type="protein sequence ID" value="OIT07896"/>
    <property type="gene ID" value="A4A49_43572"/>
</dbReference>
<evidence type="ECO:0000313" key="5">
    <source>
        <dbReference type="Proteomes" id="UP000187609"/>
    </source>
</evidence>
<dbReference type="InterPro" id="IPR025558">
    <property type="entry name" value="DUF4283"/>
</dbReference>
<gene>
    <name evidence="4" type="ORF">A4A49_43572</name>
</gene>